<dbReference type="GO" id="GO:0003700">
    <property type="term" value="F:DNA-binding transcription factor activity"/>
    <property type="evidence" value="ECO:0007669"/>
    <property type="project" value="InterPro"/>
</dbReference>
<dbReference type="SUPFAM" id="SSF46785">
    <property type="entry name" value="Winged helix' DNA-binding domain"/>
    <property type="match status" value="1"/>
</dbReference>
<keyword evidence="1" id="KW-0805">Transcription regulation</keyword>
<feature type="domain" description="HTH arsR-type" evidence="4">
    <location>
        <begin position="18"/>
        <end position="113"/>
    </location>
</feature>
<dbReference type="Gene3D" id="1.10.10.10">
    <property type="entry name" value="Winged helix-like DNA-binding domain superfamily/Winged helix DNA-binding domain"/>
    <property type="match status" value="1"/>
</dbReference>
<evidence type="ECO:0000313" key="6">
    <source>
        <dbReference type="Proteomes" id="UP000051813"/>
    </source>
</evidence>
<dbReference type="AlphaFoldDB" id="A0A0R2BK87"/>
<organism evidence="5 6">
    <name type="scientific">Lapidilactobacillus dextrinicus DSM 20335</name>
    <dbReference type="NCBI Taxonomy" id="1423738"/>
    <lineage>
        <taxon>Bacteria</taxon>
        <taxon>Bacillati</taxon>
        <taxon>Bacillota</taxon>
        <taxon>Bacilli</taxon>
        <taxon>Lactobacillales</taxon>
        <taxon>Lactobacillaceae</taxon>
        <taxon>Lapidilactobacillus</taxon>
    </lineage>
</organism>
<dbReference type="InterPro" id="IPR001845">
    <property type="entry name" value="HTH_ArsR_DNA-bd_dom"/>
</dbReference>
<dbReference type="InterPro" id="IPR036390">
    <property type="entry name" value="WH_DNA-bd_sf"/>
</dbReference>
<evidence type="ECO:0000256" key="2">
    <source>
        <dbReference type="ARBA" id="ARBA00023125"/>
    </source>
</evidence>
<keyword evidence="6" id="KW-1185">Reference proteome</keyword>
<evidence type="ECO:0000256" key="1">
    <source>
        <dbReference type="ARBA" id="ARBA00023015"/>
    </source>
</evidence>
<dbReference type="NCBIfam" id="NF033788">
    <property type="entry name" value="HTH_metalloreg"/>
    <property type="match status" value="1"/>
</dbReference>
<keyword evidence="3" id="KW-0804">Transcription</keyword>
<dbReference type="RefSeq" id="WP_057756028.1">
    <property type="nucleotide sequence ID" value="NZ_AYYK01000004.1"/>
</dbReference>
<dbReference type="STRING" id="1423738.FC84_GL001733"/>
<gene>
    <name evidence="5" type="ORF">FC84_GL001733</name>
</gene>
<protein>
    <recommendedName>
        <fullName evidence="4">HTH arsR-type domain-containing protein</fullName>
    </recommendedName>
</protein>
<dbReference type="PANTHER" id="PTHR43132">
    <property type="entry name" value="ARSENICAL RESISTANCE OPERON REPRESSOR ARSR-RELATED"/>
    <property type="match status" value="1"/>
</dbReference>
<dbReference type="GO" id="GO:0003677">
    <property type="term" value="F:DNA binding"/>
    <property type="evidence" value="ECO:0007669"/>
    <property type="project" value="UniProtKB-KW"/>
</dbReference>
<evidence type="ECO:0000256" key="3">
    <source>
        <dbReference type="ARBA" id="ARBA00023163"/>
    </source>
</evidence>
<reference evidence="5 6" key="1">
    <citation type="journal article" date="2015" name="Genome Announc.">
        <title>Expanding the biotechnology potential of lactobacilli through comparative genomics of 213 strains and associated genera.</title>
        <authorList>
            <person name="Sun Z."/>
            <person name="Harris H.M."/>
            <person name="McCann A."/>
            <person name="Guo C."/>
            <person name="Argimon S."/>
            <person name="Zhang W."/>
            <person name="Yang X."/>
            <person name="Jeffery I.B."/>
            <person name="Cooney J.C."/>
            <person name="Kagawa T.F."/>
            <person name="Liu W."/>
            <person name="Song Y."/>
            <person name="Salvetti E."/>
            <person name="Wrobel A."/>
            <person name="Rasinkangas P."/>
            <person name="Parkhill J."/>
            <person name="Rea M.C."/>
            <person name="O'Sullivan O."/>
            <person name="Ritari J."/>
            <person name="Douillard F.P."/>
            <person name="Paul Ross R."/>
            <person name="Yang R."/>
            <person name="Briner A.E."/>
            <person name="Felis G.E."/>
            <person name="de Vos W.M."/>
            <person name="Barrangou R."/>
            <person name="Klaenhammer T.R."/>
            <person name="Caufield P.W."/>
            <person name="Cui Y."/>
            <person name="Zhang H."/>
            <person name="O'Toole P.W."/>
        </authorList>
    </citation>
    <scope>NUCLEOTIDE SEQUENCE [LARGE SCALE GENOMIC DNA]</scope>
    <source>
        <strain evidence="5 6">DSM 20335</strain>
    </source>
</reference>
<comment type="caution">
    <text evidence="5">The sequence shown here is derived from an EMBL/GenBank/DDBJ whole genome shotgun (WGS) entry which is preliminary data.</text>
</comment>
<name>A0A0R2BK87_9LACO</name>
<dbReference type="CDD" id="cd00090">
    <property type="entry name" value="HTH_ARSR"/>
    <property type="match status" value="1"/>
</dbReference>
<evidence type="ECO:0000313" key="5">
    <source>
        <dbReference type="EMBL" id="KRM79552.1"/>
    </source>
</evidence>
<dbReference type="SMART" id="SM00418">
    <property type="entry name" value="HTH_ARSR"/>
    <property type="match status" value="1"/>
</dbReference>
<dbReference type="PANTHER" id="PTHR43132:SF2">
    <property type="entry name" value="ARSENICAL RESISTANCE OPERON REPRESSOR ARSR-RELATED"/>
    <property type="match status" value="1"/>
</dbReference>
<dbReference type="OrthoDB" id="9790747at2"/>
<evidence type="ECO:0000259" key="4">
    <source>
        <dbReference type="PROSITE" id="PS50987"/>
    </source>
</evidence>
<dbReference type="EMBL" id="AYYK01000004">
    <property type="protein sequence ID" value="KRM79552.1"/>
    <property type="molecule type" value="Genomic_DNA"/>
</dbReference>
<proteinExistence type="predicted"/>
<dbReference type="Proteomes" id="UP000051813">
    <property type="component" value="Unassembled WGS sequence"/>
</dbReference>
<sequence>MNHNCCPEEPNLTTRDLVTLEQAEQISQLFKILANPTRLRIIHALIKQESLSVSVLAEQIEMKPQAVSNQLQKLISDHIVTTQRSGNFIYYRIKDDCTALLLQRAWCLVEDTELIAKSEKIGALD</sequence>
<dbReference type="PRINTS" id="PR00778">
    <property type="entry name" value="HTHARSR"/>
</dbReference>
<dbReference type="InterPro" id="IPR036388">
    <property type="entry name" value="WH-like_DNA-bd_sf"/>
</dbReference>
<dbReference type="PROSITE" id="PS50987">
    <property type="entry name" value="HTH_ARSR_2"/>
    <property type="match status" value="1"/>
</dbReference>
<dbReference type="PATRIC" id="fig|1423738.3.peg.1761"/>
<dbReference type="Pfam" id="PF12840">
    <property type="entry name" value="HTH_20"/>
    <property type="match status" value="1"/>
</dbReference>
<accession>A0A0R2BK87</accession>
<dbReference type="InterPro" id="IPR051011">
    <property type="entry name" value="Metal_resp_trans_reg"/>
</dbReference>
<keyword evidence="2" id="KW-0238">DNA-binding</keyword>
<dbReference type="InterPro" id="IPR011991">
    <property type="entry name" value="ArsR-like_HTH"/>
</dbReference>